<dbReference type="OrthoDB" id="6159398at2759"/>
<name>A0A1I8M6V2_MUSDO</name>
<dbReference type="Pfam" id="PF07679">
    <property type="entry name" value="I-set"/>
    <property type="match status" value="1"/>
</dbReference>
<organism evidence="4">
    <name type="scientific">Musca domestica</name>
    <name type="common">House fly</name>
    <dbReference type="NCBI Taxonomy" id="7370"/>
    <lineage>
        <taxon>Eukaryota</taxon>
        <taxon>Metazoa</taxon>
        <taxon>Ecdysozoa</taxon>
        <taxon>Arthropoda</taxon>
        <taxon>Hexapoda</taxon>
        <taxon>Insecta</taxon>
        <taxon>Pterygota</taxon>
        <taxon>Neoptera</taxon>
        <taxon>Endopterygota</taxon>
        <taxon>Diptera</taxon>
        <taxon>Brachycera</taxon>
        <taxon>Muscomorpha</taxon>
        <taxon>Muscoidea</taxon>
        <taxon>Muscidae</taxon>
        <taxon>Musca</taxon>
    </lineage>
</organism>
<sequence length="509" mass="58059">MTQNTMRQIANMQTWLLSLFICLVLGFISNAPCLALPDYYDDYYDDLETASGGPPEPLIKLDNIFVDPPYFERAEIEISAEPNADVLMNCDVKNFHANNVVIWYKDQTVIVNGQHSMNERFEALKNNSIVLRSAQLDDEGNYFCTVLPQNITQNVVLTIEKAFSIRCDGRDVLDRSIVYRQGESHVCECKSAGGEESNIKWFLNNRRSSDVELEIEDNAIFIDPVDEHHAGIYQCMDDDGSPTPKHGRFEVIVYYAPKVSTHRHHVNTELGGIAELYCDYRSHPIATTRWLKNNQYLSLSEKYMMSYAAEQHFNRSTLTVRDVAVEDLGEYKCQAENTIGSSEMKVHLMLEPERGQFESVEINGNVVTLYWLVRSLQPLSEAVLDYKMTGAYTWSTTTVLHTHRHEAGIWKVTHEMELLPGEWQTRMKTKNTVGWSKFSAPYIFTIGEESEDDTMVDIVDDKENVVIAGFGGGAKEQKASDSARCHLSLYALLLIVPTTLLRQRFFTRH</sequence>
<dbReference type="PANTHER" id="PTHR45080:SF38">
    <property type="entry name" value="FI23916P1-RELATED"/>
    <property type="match status" value="1"/>
</dbReference>
<reference evidence="4" key="1">
    <citation type="submission" date="2020-05" db="UniProtKB">
        <authorList>
            <consortium name="EnsemblMetazoa"/>
        </authorList>
    </citation>
    <scope>IDENTIFICATION</scope>
    <source>
        <strain evidence="4">Aabys</strain>
    </source>
</reference>
<dbReference type="GO" id="GO:0008168">
    <property type="term" value="F:methyltransferase activity"/>
    <property type="evidence" value="ECO:0007669"/>
    <property type="project" value="InterPro"/>
</dbReference>
<protein>
    <recommendedName>
        <fullName evidence="3">Ig-like domain-containing protein</fullName>
    </recommendedName>
</protein>
<feature type="domain" description="Ig-like" evidence="3">
    <location>
        <begin position="181"/>
        <end position="235"/>
    </location>
</feature>
<dbReference type="GO" id="GO:0050808">
    <property type="term" value="P:synapse organization"/>
    <property type="evidence" value="ECO:0007669"/>
    <property type="project" value="TreeGrafter"/>
</dbReference>
<proteinExistence type="predicted"/>
<dbReference type="PROSITE" id="PS00092">
    <property type="entry name" value="N6_MTASE"/>
    <property type="match status" value="1"/>
</dbReference>
<dbReference type="SMART" id="SM00408">
    <property type="entry name" value="IGc2"/>
    <property type="match status" value="3"/>
</dbReference>
<dbReference type="InterPro" id="IPR003599">
    <property type="entry name" value="Ig_sub"/>
</dbReference>
<dbReference type="PROSITE" id="PS50835">
    <property type="entry name" value="IG_LIKE"/>
    <property type="match status" value="3"/>
</dbReference>
<dbReference type="InterPro" id="IPR050958">
    <property type="entry name" value="Cell_Adh-Cytoskel_Orgn"/>
</dbReference>
<accession>A0A1I8M6V2</accession>
<dbReference type="GO" id="GO:0003676">
    <property type="term" value="F:nucleic acid binding"/>
    <property type="evidence" value="ECO:0007669"/>
    <property type="project" value="InterPro"/>
</dbReference>
<dbReference type="STRING" id="7370.A0A1I8M6V2"/>
<dbReference type="AlphaFoldDB" id="A0A1I8M6V2"/>
<dbReference type="CDD" id="cd00096">
    <property type="entry name" value="Ig"/>
    <property type="match status" value="2"/>
</dbReference>
<dbReference type="GO" id="GO:0030424">
    <property type="term" value="C:axon"/>
    <property type="evidence" value="ECO:0007669"/>
    <property type="project" value="TreeGrafter"/>
</dbReference>
<dbReference type="InterPro" id="IPR013098">
    <property type="entry name" value="Ig_I-set"/>
</dbReference>
<dbReference type="GO" id="GO:0043025">
    <property type="term" value="C:neuronal cell body"/>
    <property type="evidence" value="ECO:0007669"/>
    <property type="project" value="TreeGrafter"/>
</dbReference>
<keyword evidence="2" id="KW-0732">Signal</keyword>
<dbReference type="GO" id="GO:0005886">
    <property type="term" value="C:plasma membrane"/>
    <property type="evidence" value="ECO:0007669"/>
    <property type="project" value="TreeGrafter"/>
</dbReference>
<dbReference type="EnsemblMetazoa" id="MDOA001843-RB">
    <property type="protein sequence ID" value="MDOA001843-PB"/>
    <property type="gene ID" value="MDOA001843"/>
</dbReference>
<gene>
    <name evidence="4" type="primary">101895656</name>
</gene>
<feature type="signal peptide" evidence="2">
    <location>
        <begin position="1"/>
        <end position="26"/>
    </location>
</feature>
<dbReference type="InterPro" id="IPR007110">
    <property type="entry name" value="Ig-like_dom"/>
</dbReference>
<keyword evidence="1" id="KW-0393">Immunoglobulin domain</keyword>
<dbReference type="InterPro" id="IPR036179">
    <property type="entry name" value="Ig-like_dom_sf"/>
</dbReference>
<dbReference type="eggNOG" id="KOG3510">
    <property type="taxonomic scope" value="Eukaryota"/>
</dbReference>
<dbReference type="Pfam" id="PF13927">
    <property type="entry name" value="Ig_3"/>
    <property type="match status" value="1"/>
</dbReference>
<dbReference type="SUPFAM" id="SSF48726">
    <property type="entry name" value="Immunoglobulin"/>
    <property type="match status" value="3"/>
</dbReference>
<evidence type="ECO:0000313" key="4">
    <source>
        <dbReference type="EnsemblMetazoa" id="MDOA001843-PB"/>
    </source>
</evidence>
<feature type="domain" description="Ig-like" evidence="3">
    <location>
        <begin position="69"/>
        <end position="158"/>
    </location>
</feature>
<evidence type="ECO:0000256" key="1">
    <source>
        <dbReference type="ARBA" id="ARBA00023319"/>
    </source>
</evidence>
<dbReference type="PANTHER" id="PTHR45080">
    <property type="entry name" value="CONTACTIN 5"/>
    <property type="match status" value="1"/>
</dbReference>
<evidence type="ECO:0000259" key="3">
    <source>
        <dbReference type="PROSITE" id="PS50835"/>
    </source>
</evidence>
<dbReference type="InterPro" id="IPR003598">
    <property type="entry name" value="Ig_sub2"/>
</dbReference>
<dbReference type="GO" id="GO:0032259">
    <property type="term" value="P:methylation"/>
    <property type="evidence" value="ECO:0007669"/>
    <property type="project" value="InterPro"/>
</dbReference>
<dbReference type="VEuPathDB" id="VectorBase:MDOMA2_000172"/>
<feature type="domain" description="Ig-like" evidence="3">
    <location>
        <begin position="257"/>
        <end position="347"/>
    </location>
</feature>
<dbReference type="EnsemblMetazoa" id="MDOA001843-RA">
    <property type="protein sequence ID" value="MDOA001843-PA"/>
    <property type="gene ID" value="MDOA001843"/>
</dbReference>
<dbReference type="InterPro" id="IPR002052">
    <property type="entry name" value="DNA_methylase_N6_adenine_CS"/>
</dbReference>
<dbReference type="Gene3D" id="2.60.40.10">
    <property type="entry name" value="Immunoglobulins"/>
    <property type="match status" value="3"/>
</dbReference>
<dbReference type="GO" id="GO:0007156">
    <property type="term" value="P:homophilic cell adhesion via plasma membrane adhesion molecules"/>
    <property type="evidence" value="ECO:0007669"/>
    <property type="project" value="TreeGrafter"/>
</dbReference>
<feature type="chain" id="PRO_5014271533" description="Ig-like domain-containing protein" evidence="2">
    <location>
        <begin position="27"/>
        <end position="509"/>
    </location>
</feature>
<dbReference type="SMART" id="SM00409">
    <property type="entry name" value="IG"/>
    <property type="match status" value="3"/>
</dbReference>
<evidence type="ECO:0000256" key="2">
    <source>
        <dbReference type="SAM" id="SignalP"/>
    </source>
</evidence>
<dbReference type="GO" id="GO:0008046">
    <property type="term" value="F:axon guidance receptor activity"/>
    <property type="evidence" value="ECO:0007669"/>
    <property type="project" value="TreeGrafter"/>
</dbReference>
<dbReference type="EnsemblMetazoa" id="MDOA001843-RC">
    <property type="protein sequence ID" value="MDOA001843-PC"/>
    <property type="gene ID" value="MDOA001843"/>
</dbReference>
<dbReference type="VEuPathDB" id="VectorBase:MDOA001843"/>
<dbReference type="InterPro" id="IPR013783">
    <property type="entry name" value="Ig-like_fold"/>
</dbReference>